<keyword evidence="4" id="KW-0902">Two-component regulatory system</keyword>
<dbReference type="CDD" id="cd17536">
    <property type="entry name" value="REC_YesN-like"/>
    <property type="match status" value="1"/>
</dbReference>
<dbReference type="InterPro" id="IPR020449">
    <property type="entry name" value="Tscrpt_reg_AraC-type_HTH"/>
</dbReference>
<feature type="domain" description="Response regulatory" evidence="10">
    <location>
        <begin position="3"/>
        <end position="120"/>
    </location>
</feature>
<name>A0A2V2YVS1_9BACL</name>
<dbReference type="Pfam" id="PF12833">
    <property type="entry name" value="HTH_18"/>
    <property type="match status" value="1"/>
</dbReference>
<dbReference type="InterPro" id="IPR001789">
    <property type="entry name" value="Sig_transdc_resp-reg_receiver"/>
</dbReference>
<comment type="caution">
    <text evidence="11">The sequence shown here is derived from an EMBL/GenBank/DDBJ whole genome shotgun (WGS) entry which is preliminary data.</text>
</comment>
<evidence type="ECO:0000259" key="9">
    <source>
        <dbReference type="PROSITE" id="PS01124"/>
    </source>
</evidence>
<evidence type="ECO:0000256" key="7">
    <source>
        <dbReference type="ARBA" id="ARBA00023163"/>
    </source>
</evidence>
<dbReference type="Pfam" id="PF00072">
    <property type="entry name" value="Response_reg"/>
    <property type="match status" value="1"/>
</dbReference>
<dbReference type="SUPFAM" id="SSF52172">
    <property type="entry name" value="CheY-like"/>
    <property type="match status" value="1"/>
</dbReference>
<evidence type="ECO:0000256" key="3">
    <source>
        <dbReference type="ARBA" id="ARBA00022553"/>
    </source>
</evidence>
<evidence type="ECO:0000256" key="8">
    <source>
        <dbReference type="PROSITE-ProRule" id="PRU00169"/>
    </source>
</evidence>
<evidence type="ECO:0000256" key="6">
    <source>
        <dbReference type="ARBA" id="ARBA00023125"/>
    </source>
</evidence>
<dbReference type="EMBL" id="QGTQ01000009">
    <property type="protein sequence ID" value="PWW02560.1"/>
    <property type="molecule type" value="Genomic_DNA"/>
</dbReference>
<proteinExistence type="predicted"/>
<dbReference type="PROSITE" id="PS50110">
    <property type="entry name" value="RESPONSE_REGULATORY"/>
    <property type="match status" value="1"/>
</dbReference>
<dbReference type="Proteomes" id="UP000246635">
    <property type="component" value="Unassembled WGS sequence"/>
</dbReference>
<dbReference type="PROSITE" id="PS01124">
    <property type="entry name" value="HTH_ARAC_FAMILY_2"/>
    <property type="match status" value="1"/>
</dbReference>
<dbReference type="GO" id="GO:0000160">
    <property type="term" value="P:phosphorelay signal transduction system"/>
    <property type="evidence" value="ECO:0007669"/>
    <property type="project" value="UniProtKB-KW"/>
</dbReference>
<comment type="subcellular location">
    <subcellularLocation>
        <location evidence="1">Cytoplasm</location>
    </subcellularLocation>
</comment>
<dbReference type="Gene3D" id="1.10.10.60">
    <property type="entry name" value="Homeodomain-like"/>
    <property type="match status" value="2"/>
</dbReference>
<dbReference type="PANTHER" id="PTHR42713">
    <property type="entry name" value="HISTIDINE KINASE-RELATED"/>
    <property type="match status" value="1"/>
</dbReference>
<dbReference type="InterPro" id="IPR009057">
    <property type="entry name" value="Homeodomain-like_sf"/>
</dbReference>
<keyword evidence="7" id="KW-0804">Transcription</keyword>
<keyword evidence="6" id="KW-0238">DNA-binding</keyword>
<accession>A0A2V2YVS1</accession>
<keyword evidence="5" id="KW-0805">Transcription regulation</keyword>
<evidence type="ECO:0000256" key="2">
    <source>
        <dbReference type="ARBA" id="ARBA00022490"/>
    </source>
</evidence>
<keyword evidence="2" id="KW-0963">Cytoplasm</keyword>
<evidence type="ECO:0000256" key="1">
    <source>
        <dbReference type="ARBA" id="ARBA00004496"/>
    </source>
</evidence>
<dbReference type="AlphaFoldDB" id="A0A2V2YVS1"/>
<dbReference type="InterPro" id="IPR011006">
    <property type="entry name" value="CheY-like_superfamily"/>
</dbReference>
<dbReference type="GO" id="GO:0043565">
    <property type="term" value="F:sequence-specific DNA binding"/>
    <property type="evidence" value="ECO:0007669"/>
    <property type="project" value="InterPro"/>
</dbReference>
<dbReference type="SMART" id="SM00342">
    <property type="entry name" value="HTH_ARAC"/>
    <property type="match status" value="1"/>
</dbReference>
<keyword evidence="12" id="KW-1185">Reference proteome</keyword>
<dbReference type="Gene3D" id="3.40.50.2300">
    <property type="match status" value="1"/>
</dbReference>
<protein>
    <submittedName>
        <fullName evidence="11">Two-component system response regulator YesN</fullName>
    </submittedName>
</protein>
<dbReference type="InterPro" id="IPR018060">
    <property type="entry name" value="HTH_AraC"/>
</dbReference>
<dbReference type="GO" id="GO:0003700">
    <property type="term" value="F:DNA-binding transcription factor activity"/>
    <property type="evidence" value="ECO:0007669"/>
    <property type="project" value="InterPro"/>
</dbReference>
<dbReference type="SMART" id="SM00448">
    <property type="entry name" value="REC"/>
    <property type="match status" value="1"/>
</dbReference>
<gene>
    <name evidence="11" type="ORF">DFQ01_109185</name>
</gene>
<feature type="modified residue" description="4-aspartylphosphate" evidence="8">
    <location>
        <position position="55"/>
    </location>
</feature>
<keyword evidence="3 8" id="KW-0597">Phosphoprotein</keyword>
<organism evidence="11 12">
    <name type="scientific">Paenibacillus cellulosilyticus</name>
    <dbReference type="NCBI Taxonomy" id="375489"/>
    <lineage>
        <taxon>Bacteria</taxon>
        <taxon>Bacillati</taxon>
        <taxon>Bacillota</taxon>
        <taxon>Bacilli</taxon>
        <taxon>Bacillales</taxon>
        <taxon>Paenibacillaceae</taxon>
        <taxon>Paenibacillus</taxon>
    </lineage>
</organism>
<evidence type="ECO:0000256" key="5">
    <source>
        <dbReference type="ARBA" id="ARBA00023015"/>
    </source>
</evidence>
<sequence length="483" mass="55543">MYRVLIVDDEPWIAFGIANLIDWESFGFRVIGEAHNGTSAWELIERERPELVISDIRMPGLDGIKLLERICTSQLPTKVILVSGYADFVYAQQAIRYGAFEYLLKQIEKTKLEETVQRLANDLQSSGQASRELDMFLDDLFDLLEPDNRMTVGTFLDHRGLSTQFPHYRFLNCLFPESTNARSGIERKGRDKLQQIRFRTGQNKQSILLMYDELNDPLDFLTYISDNLADAQSIGISGLGDLDTPLSRLYQEADIAMYSTQFYGEERVARYKPMELSPDLRKHILHLEVAIKERNREQLASYINKFEEGCKQNKVSIDQVAVIYNQIVALQYKYGGRSGVAVLEPLTYESLARLHHTTDQLFAYLHDALENVTDSDSGVPSGLTKRILDYIDESFTQDMLLSDIARQFRISLGYVSSLIKRETGSTYTDYIADKRLNLARSLLSDSSLSIQEIVQRIGYKDYFHFNKLFKKHYGITPSKYRKL</sequence>
<evidence type="ECO:0000256" key="4">
    <source>
        <dbReference type="ARBA" id="ARBA00023012"/>
    </source>
</evidence>
<evidence type="ECO:0000313" key="12">
    <source>
        <dbReference type="Proteomes" id="UP000246635"/>
    </source>
</evidence>
<dbReference type="GO" id="GO:0005737">
    <property type="term" value="C:cytoplasm"/>
    <property type="evidence" value="ECO:0007669"/>
    <property type="project" value="UniProtKB-SubCell"/>
</dbReference>
<feature type="domain" description="HTH araC/xylS-type" evidence="9">
    <location>
        <begin position="385"/>
        <end position="483"/>
    </location>
</feature>
<dbReference type="OrthoDB" id="342399at2"/>
<dbReference type="SUPFAM" id="SSF46689">
    <property type="entry name" value="Homeodomain-like"/>
    <property type="match status" value="1"/>
</dbReference>
<evidence type="ECO:0000259" key="10">
    <source>
        <dbReference type="PROSITE" id="PS50110"/>
    </source>
</evidence>
<dbReference type="RefSeq" id="WP_110044589.1">
    <property type="nucleotide sequence ID" value="NZ_CP054613.1"/>
</dbReference>
<dbReference type="PANTHER" id="PTHR42713:SF3">
    <property type="entry name" value="TRANSCRIPTIONAL REGULATORY PROTEIN HPTR"/>
    <property type="match status" value="1"/>
</dbReference>
<dbReference type="InterPro" id="IPR051552">
    <property type="entry name" value="HptR"/>
</dbReference>
<dbReference type="PRINTS" id="PR00032">
    <property type="entry name" value="HTHARAC"/>
</dbReference>
<reference evidence="11 12" key="1">
    <citation type="submission" date="2018-05" db="EMBL/GenBank/DDBJ databases">
        <title>Genomic Encyclopedia of Type Strains, Phase III (KMG-III): the genomes of soil and plant-associated and newly described type strains.</title>
        <authorList>
            <person name="Whitman W."/>
        </authorList>
    </citation>
    <scope>NUCLEOTIDE SEQUENCE [LARGE SCALE GENOMIC DNA]</scope>
    <source>
        <strain evidence="11 12">CECT 5696</strain>
    </source>
</reference>
<evidence type="ECO:0000313" key="11">
    <source>
        <dbReference type="EMBL" id="PWW02560.1"/>
    </source>
</evidence>